<evidence type="ECO:0000256" key="1">
    <source>
        <dbReference type="SAM" id="Phobius"/>
    </source>
</evidence>
<accession>A0ABT2PAZ8</accession>
<name>A0ABT2PAZ8_9MICO</name>
<evidence type="ECO:0000313" key="3">
    <source>
        <dbReference type="Proteomes" id="UP001300496"/>
    </source>
</evidence>
<dbReference type="RefSeq" id="WP_261606185.1">
    <property type="nucleotide sequence ID" value="NZ_JAODOR010000004.1"/>
</dbReference>
<keyword evidence="1" id="KW-0472">Membrane</keyword>
<evidence type="ECO:0000313" key="2">
    <source>
        <dbReference type="EMBL" id="MCT9001660.1"/>
    </source>
</evidence>
<gene>
    <name evidence="2" type="ORF">N4R40_04680</name>
</gene>
<feature type="transmembrane region" description="Helical" evidence="1">
    <location>
        <begin position="15"/>
        <end position="35"/>
    </location>
</feature>
<keyword evidence="1" id="KW-1133">Transmembrane helix</keyword>
<reference evidence="2 3" key="1">
    <citation type="journal article" date="2024" name="Int. J. Syst. Evol. Microbiol.">
        <title>Microbacterium memoriense sp. nov., a member of the Actinomycetota from marine beach sediment of the north coast of Portugal.</title>
        <authorList>
            <person name="Santos J.D.N.D."/>
            <person name="Klimek D."/>
            <person name="Calusinska M."/>
            <person name="Lobo-da-Cunha A."/>
            <person name="Catita J."/>
            <person name="Goncalves H."/>
            <person name="Gonzalez I."/>
            <person name="Lage O.M."/>
        </authorList>
    </citation>
    <scope>NUCLEOTIDE SEQUENCE [LARGE SCALE GENOMIC DNA]</scope>
    <source>
        <strain evidence="2 3">PMIC_1C1B</strain>
    </source>
</reference>
<organism evidence="2 3">
    <name type="scientific">Microbacterium memoriense</name>
    <dbReference type="NCBI Taxonomy" id="2978350"/>
    <lineage>
        <taxon>Bacteria</taxon>
        <taxon>Bacillati</taxon>
        <taxon>Actinomycetota</taxon>
        <taxon>Actinomycetes</taxon>
        <taxon>Micrococcales</taxon>
        <taxon>Microbacteriaceae</taxon>
        <taxon>Microbacterium</taxon>
    </lineage>
</organism>
<proteinExistence type="predicted"/>
<keyword evidence="3" id="KW-1185">Reference proteome</keyword>
<comment type="caution">
    <text evidence="2">The sequence shown here is derived from an EMBL/GenBank/DDBJ whole genome shotgun (WGS) entry which is preliminary data.</text>
</comment>
<protein>
    <submittedName>
        <fullName evidence="2">Uncharacterized protein</fullName>
    </submittedName>
</protein>
<feature type="transmembrane region" description="Helical" evidence="1">
    <location>
        <begin position="47"/>
        <end position="70"/>
    </location>
</feature>
<feature type="transmembrane region" description="Helical" evidence="1">
    <location>
        <begin position="76"/>
        <end position="96"/>
    </location>
</feature>
<sequence length="108" mass="11280">MAAAFVVIPAFDGNANAVIIASVVLTIALVAAYRAKTGIKLSGSGMLPWIIILGGLTLVLALFSVALGLASFDLHWWIAAPAVVAFAAIAALTFVFTKVARERMRHVS</sequence>
<keyword evidence="1" id="KW-0812">Transmembrane</keyword>
<dbReference type="EMBL" id="JAODOR010000004">
    <property type="protein sequence ID" value="MCT9001660.1"/>
    <property type="molecule type" value="Genomic_DNA"/>
</dbReference>
<dbReference type="Proteomes" id="UP001300496">
    <property type="component" value="Unassembled WGS sequence"/>
</dbReference>